<dbReference type="EMBL" id="JACVVK020000350">
    <property type="protein sequence ID" value="KAK7477425.1"/>
    <property type="molecule type" value="Genomic_DNA"/>
</dbReference>
<protein>
    <submittedName>
        <fullName evidence="7">Uncharacterized protein</fullName>
    </submittedName>
</protein>
<keyword evidence="8" id="KW-1185">Reference proteome</keyword>
<evidence type="ECO:0000256" key="2">
    <source>
        <dbReference type="ARBA" id="ARBA00005876"/>
    </source>
</evidence>
<evidence type="ECO:0000256" key="1">
    <source>
        <dbReference type="ARBA" id="ARBA00004606"/>
    </source>
</evidence>
<evidence type="ECO:0000256" key="5">
    <source>
        <dbReference type="ARBA" id="ARBA00022989"/>
    </source>
</evidence>
<evidence type="ECO:0000256" key="3">
    <source>
        <dbReference type="ARBA" id="ARBA00022692"/>
    </source>
</evidence>
<dbReference type="GO" id="GO:0016020">
    <property type="term" value="C:membrane"/>
    <property type="evidence" value="ECO:0007669"/>
    <property type="project" value="UniProtKB-SubCell"/>
</dbReference>
<evidence type="ECO:0000256" key="4">
    <source>
        <dbReference type="ARBA" id="ARBA00022968"/>
    </source>
</evidence>
<evidence type="ECO:0000256" key="6">
    <source>
        <dbReference type="ARBA" id="ARBA00023136"/>
    </source>
</evidence>
<dbReference type="PANTHER" id="PTHR11523:SF28">
    <property type="entry name" value="NA_K-ATPASE BETA SUBUNIT ISOFORM 4-RELATED"/>
    <property type="match status" value="1"/>
</dbReference>
<feature type="non-terminal residue" evidence="7">
    <location>
        <position position="1"/>
    </location>
</feature>
<dbReference type="Proteomes" id="UP001519460">
    <property type="component" value="Unassembled WGS sequence"/>
</dbReference>
<proteinExistence type="inferred from homology"/>
<dbReference type="Pfam" id="PF00287">
    <property type="entry name" value="Na_K-ATPase"/>
    <property type="match status" value="1"/>
</dbReference>
<dbReference type="PANTHER" id="PTHR11523">
    <property type="entry name" value="SODIUM/POTASSIUM-DEPENDENT ATPASE BETA SUBUNIT"/>
    <property type="match status" value="1"/>
</dbReference>
<evidence type="ECO:0000313" key="7">
    <source>
        <dbReference type="EMBL" id="KAK7477425.1"/>
    </source>
</evidence>
<sequence>TEGDSGFLNQDDIDYHPYPGFPYHLYPYKNQWAYLQPFVMVRFNTVTPNKKIFVRCQVWAPNIDVSEEEKTGFTEFSMYFHQPNPG</sequence>
<dbReference type="Gene3D" id="2.60.40.1660">
    <property type="entry name" value="Na, k-atpase alpha subunit"/>
    <property type="match status" value="1"/>
</dbReference>
<dbReference type="InterPro" id="IPR038702">
    <property type="entry name" value="Na/K_ATPase_sub_beta_sf"/>
</dbReference>
<reference evidence="7 8" key="1">
    <citation type="journal article" date="2023" name="Sci. Data">
        <title>Genome assembly of the Korean intertidal mud-creeper Batillaria attramentaria.</title>
        <authorList>
            <person name="Patra A.K."/>
            <person name="Ho P.T."/>
            <person name="Jun S."/>
            <person name="Lee S.J."/>
            <person name="Kim Y."/>
            <person name="Won Y.J."/>
        </authorList>
    </citation>
    <scope>NUCLEOTIDE SEQUENCE [LARGE SCALE GENOMIC DNA]</scope>
    <source>
        <strain evidence="7">Wonlab-2016</strain>
    </source>
</reference>
<comment type="subcellular location">
    <subcellularLocation>
        <location evidence="1">Membrane</location>
        <topology evidence="1">Single-pass type II membrane protein</topology>
    </subcellularLocation>
</comment>
<dbReference type="AlphaFoldDB" id="A0ABD0JQU2"/>
<evidence type="ECO:0000313" key="8">
    <source>
        <dbReference type="Proteomes" id="UP001519460"/>
    </source>
</evidence>
<gene>
    <name evidence="7" type="ORF">BaRGS_00031327</name>
</gene>
<name>A0ABD0JQU2_9CAEN</name>
<comment type="similarity">
    <text evidence="2">Belongs to the X(+)/potassium ATPases subunit beta family.</text>
</comment>
<keyword evidence="4" id="KW-0735">Signal-anchor</keyword>
<keyword evidence="3" id="KW-0812">Transmembrane</keyword>
<comment type="caution">
    <text evidence="7">The sequence shown here is derived from an EMBL/GenBank/DDBJ whole genome shotgun (WGS) entry which is preliminary data.</text>
</comment>
<keyword evidence="5" id="KW-1133">Transmembrane helix</keyword>
<dbReference type="InterPro" id="IPR000402">
    <property type="entry name" value="Na/K_ATPase_sub_beta"/>
</dbReference>
<organism evidence="7 8">
    <name type="scientific">Batillaria attramentaria</name>
    <dbReference type="NCBI Taxonomy" id="370345"/>
    <lineage>
        <taxon>Eukaryota</taxon>
        <taxon>Metazoa</taxon>
        <taxon>Spiralia</taxon>
        <taxon>Lophotrochozoa</taxon>
        <taxon>Mollusca</taxon>
        <taxon>Gastropoda</taxon>
        <taxon>Caenogastropoda</taxon>
        <taxon>Sorbeoconcha</taxon>
        <taxon>Cerithioidea</taxon>
        <taxon>Batillariidae</taxon>
        <taxon>Batillaria</taxon>
    </lineage>
</organism>
<accession>A0ABD0JQU2</accession>
<keyword evidence="6" id="KW-0472">Membrane</keyword>